<sequence>MNSRHKLRELAMTSLYQHFLLQKDIKECVYDNSETNEIDPFLYTVTIDAIRYQDVYIDKINAALRQDWTFARLGFVEQAILMMAACELDLETAPKAIVIDEAVTLAKKYCDDETYRLINGVLDRL</sequence>
<evidence type="ECO:0000313" key="10">
    <source>
        <dbReference type="EMBL" id="QJA02797.1"/>
    </source>
</evidence>
<protein>
    <submittedName>
        <fullName evidence="7">Antitermination protein NusB</fullName>
    </submittedName>
    <submittedName>
        <fullName evidence="8">Transcription antitermination factor NusB</fullName>
    </submittedName>
</protein>
<evidence type="ECO:0000256" key="3">
    <source>
        <dbReference type="ARBA" id="ARBA00022884"/>
    </source>
</evidence>
<evidence type="ECO:0000259" key="6">
    <source>
        <dbReference type="Pfam" id="PF01029"/>
    </source>
</evidence>
<comment type="similarity">
    <text evidence="1">Belongs to the NusB family.</text>
</comment>
<dbReference type="EMBL" id="JAKTMA010000015">
    <property type="protein sequence ID" value="MCR0233125.1"/>
    <property type="molecule type" value="Genomic_DNA"/>
</dbReference>
<dbReference type="PANTHER" id="PTHR11078:SF3">
    <property type="entry name" value="ANTITERMINATION NUSB DOMAIN-CONTAINING PROTEIN"/>
    <property type="match status" value="1"/>
</dbReference>
<dbReference type="InterPro" id="IPR011605">
    <property type="entry name" value="NusB_fam"/>
</dbReference>
<organism evidence="7 11">
    <name type="scientific">Clostridium innocuum</name>
    <dbReference type="NCBI Taxonomy" id="1522"/>
    <lineage>
        <taxon>Bacteria</taxon>
        <taxon>Bacillati</taxon>
        <taxon>Bacillota</taxon>
        <taxon>Clostridia</taxon>
        <taxon>Eubacteriales</taxon>
        <taxon>Clostridiaceae</taxon>
        <taxon>Clostridium</taxon>
    </lineage>
</organism>
<evidence type="ECO:0000313" key="7">
    <source>
        <dbReference type="EMBL" id="KGJ53774.1"/>
    </source>
</evidence>
<dbReference type="GeneID" id="61925926"/>
<feature type="domain" description="NusB/RsmB/TIM44" evidence="6">
    <location>
        <begin position="6"/>
        <end position="124"/>
    </location>
</feature>
<dbReference type="SUPFAM" id="SSF48013">
    <property type="entry name" value="NusB-like"/>
    <property type="match status" value="1"/>
</dbReference>
<evidence type="ECO:0000313" key="11">
    <source>
        <dbReference type="Proteomes" id="UP000030008"/>
    </source>
</evidence>
<dbReference type="InterPro" id="IPR035926">
    <property type="entry name" value="NusB-like_sf"/>
</dbReference>
<gene>
    <name evidence="8" type="primary">nusB</name>
    <name evidence="7" type="ORF">CIAN88_07295</name>
    <name evidence="10" type="ORF">G4D54_10275</name>
    <name evidence="9" type="ORF">GT664_15440</name>
    <name evidence="8" type="ORF">MKC95_10140</name>
</gene>
<evidence type="ECO:0000313" key="9">
    <source>
        <dbReference type="EMBL" id="MZH57102.1"/>
    </source>
</evidence>
<proteinExistence type="inferred from homology"/>
<dbReference type="Proteomes" id="UP000030008">
    <property type="component" value="Unassembled WGS sequence"/>
</dbReference>
<evidence type="ECO:0000256" key="1">
    <source>
        <dbReference type="ARBA" id="ARBA00005952"/>
    </source>
</evidence>
<evidence type="ECO:0000256" key="5">
    <source>
        <dbReference type="ARBA" id="ARBA00023163"/>
    </source>
</evidence>
<keyword evidence="4" id="KW-0805">Transcription regulation</keyword>
<dbReference type="AlphaFoldDB" id="A0A099I738"/>
<evidence type="ECO:0000256" key="4">
    <source>
        <dbReference type="ARBA" id="ARBA00023015"/>
    </source>
</evidence>
<reference evidence="9" key="2">
    <citation type="journal article" date="2019" name="Nat. Med.">
        <title>A library of human gut bacterial isolates paired with longitudinal multiomics data enables mechanistic microbiome research.</title>
        <authorList>
            <person name="Poyet M."/>
            <person name="Groussin M."/>
            <person name="Gibbons S.M."/>
            <person name="Avila-Pacheco J."/>
            <person name="Jiang X."/>
            <person name="Kearney S.M."/>
            <person name="Perrotta A.R."/>
            <person name="Berdy B."/>
            <person name="Zhao S."/>
            <person name="Lieberman T.D."/>
            <person name="Swanson P.K."/>
            <person name="Smith M."/>
            <person name="Roesemann S."/>
            <person name="Alexander J.E."/>
            <person name="Rich S.A."/>
            <person name="Livny J."/>
            <person name="Vlamakis H."/>
            <person name="Clish C."/>
            <person name="Bullock K."/>
            <person name="Deik A."/>
            <person name="Scott J."/>
            <person name="Pierce K.A."/>
            <person name="Xavier R.J."/>
            <person name="Alm E.J."/>
        </authorList>
    </citation>
    <scope>NUCLEOTIDE SEQUENCE</scope>
    <source>
        <strain evidence="9">BIOML-A12</strain>
    </source>
</reference>
<keyword evidence="3" id="KW-0694">RNA-binding</keyword>
<dbReference type="EMBL" id="WWTN01000029">
    <property type="protein sequence ID" value="MZH57102.1"/>
    <property type="molecule type" value="Genomic_DNA"/>
</dbReference>
<reference evidence="10 12" key="3">
    <citation type="submission" date="2020-02" db="EMBL/GenBank/DDBJ databases">
        <authorList>
            <person name="Kociolek L.K."/>
            <person name="Ozer E.A."/>
        </authorList>
    </citation>
    <scope>NUCLEOTIDE SEQUENCE [LARGE SCALE GENOMIC DNA]</scope>
    <source>
        <strain evidence="10 12">ATCC 14501</strain>
    </source>
</reference>
<dbReference type="GO" id="GO:0005829">
    <property type="term" value="C:cytosol"/>
    <property type="evidence" value="ECO:0007669"/>
    <property type="project" value="TreeGrafter"/>
</dbReference>
<dbReference type="EMBL" id="CP048838">
    <property type="protein sequence ID" value="QJA02797.1"/>
    <property type="molecule type" value="Genomic_DNA"/>
</dbReference>
<reference evidence="8" key="4">
    <citation type="journal article" date="2022" name="Clin. Infect. Dis.">
        <title>Association between Clostridium innocuum and antibiotic-associated diarrhea in adults and children: A cross-sectional study and comparative genomics analysis.</title>
        <authorList>
            <person name="Cherny K.E."/>
            <person name="Muscat E.B."/>
            <person name="Balaji A."/>
            <person name="Mukherjee J."/>
            <person name="Ozer E.A."/>
            <person name="Angarone M.P."/>
            <person name="Hauser A.R."/>
            <person name="Sichel J.S."/>
            <person name="Amponsah E."/>
            <person name="Kociolek L.K."/>
        </authorList>
    </citation>
    <scope>NUCLEOTIDE SEQUENCE</scope>
    <source>
        <strain evidence="8">NU1-AC-029v</strain>
    </source>
</reference>
<dbReference type="GO" id="GO:0006353">
    <property type="term" value="P:DNA-templated transcription termination"/>
    <property type="evidence" value="ECO:0007669"/>
    <property type="project" value="InterPro"/>
</dbReference>
<dbReference type="GO" id="GO:0031564">
    <property type="term" value="P:transcription antitermination"/>
    <property type="evidence" value="ECO:0007669"/>
    <property type="project" value="UniProtKB-KW"/>
</dbReference>
<dbReference type="Proteomes" id="UP001203972">
    <property type="component" value="Unassembled WGS sequence"/>
</dbReference>
<dbReference type="EMBL" id="JQIF01000033">
    <property type="protein sequence ID" value="KGJ53774.1"/>
    <property type="molecule type" value="Genomic_DNA"/>
</dbReference>
<dbReference type="Proteomes" id="UP000503330">
    <property type="component" value="Chromosome"/>
</dbReference>
<keyword evidence="5" id="KW-0804">Transcription</keyword>
<dbReference type="Proteomes" id="UP000604383">
    <property type="component" value="Unassembled WGS sequence"/>
</dbReference>
<dbReference type="Gene3D" id="1.10.940.10">
    <property type="entry name" value="NusB-like"/>
    <property type="match status" value="1"/>
</dbReference>
<dbReference type="PANTHER" id="PTHR11078">
    <property type="entry name" value="N UTILIZATION SUBSTANCE PROTEIN B-RELATED"/>
    <property type="match status" value="1"/>
</dbReference>
<dbReference type="NCBIfam" id="TIGR01951">
    <property type="entry name" value="nusB"/>
    <property type="match status" value="1"/>
</dbReference>
<dbReference type="RefSeq" id="WP_002609028.1">
    <property type="nucleotide sequence ID" value="NZ_AP025565.1"/>
</dbReference>
<evidence type="ECO:0000256" key="2">
    <source>
        <dbReference type="ARBA" id="ARBA00022814"/>
    </source>
</evidence>
<dbReference type="InterPro" id="IPR006027">
    <property type="entry name" value="NusB_RsmB_TIM44"/>
</dbReference>
<evidence type="ECO:0000313" key="12">
    <source>
        <dbReference type="Proteomes" id="UP000503330"/>
    </source>
</evidence>
<evidence type="ECO:0000313" key="8">
    <source>
        <dbReference type="EMBL" id="MCR0233125.1"/>
    </source>
</evidence>
<keyword evidence="2" id="KW-0889">Transcription antitermination</keyword>
<name>A0A099I738_CLOIN</name>
<dbReference type="GO" id="GO:0003723">
    <property type="term" value="F:RNA binding"/>
    <property type="evidence" value="ECO:0007669"/>
    <property type="project" value="UniProtKB-KW"/>
</dbReference>
<dbReference type="Pfam" id="PF01029">
    <property type="entry name" value="NusB"/>
    <property type="match status" value="1"/>
</dbReference>
<accession>A0A099I738</accession>
<reference evidence="7 11" key="1">
    <citation type="submission" date="2014-08" db="EMBL/GenBank/DDBJ databases">
        <title>Clostridium innocuum, an unnegligible vancomycin-resistant pathogen causing extra-intestinal infections.</title>
        <authorList>
            <person name="Feng Y."/>
            <person name="Chiu C.-H."/>
        </authorList>
    </citation>
    <scope>NUCLEOTIDE SEQUENCE [LARGE SCALE GENOMIC DNA]</scope>
    <source>
        <strain evidence="7 11">AN88</strain>
    </source>
</reference>